<keyword evidence="4" id="KW-1185">Reference proteome</keyword>
<feature type="region of interest" description="Disordered" evidence="1">
    <location>
        <begin position="439"/>
        <end position="460"/>
    </location>
</feature>
<feature type="compositionally biased region" description="Polar residues" evidence="1">
    <location>
        <begin position="439"/>
        <end position="459"/>
    </location>
</feature>
<organism evidence="3 4">
    <name type="scientific">Urochloa decumbens</name>
    <dbReference type="NCBI Taxonomy" id="240449"/>
    <lineage>
        <taxon>Eukaryota</taxon>
        <taxon>Viridiplantae</taxon>
        <taxon>Streptophyta</taxon>
        <taxon>Embryophyta</taxon>
        <taxon>Tracheophyta</taxon>
        <taxon>Spermatophyta</taxon>
        <taxon>Magnoliopsida</taxon>
        <taxon>Liliopsida</taxon>
        <taxon>Poales</taxon>
        <taxon>Poaceae</taxon>
        <taxon>PACMAD clade</taxon>
        <taxon>Panicoideae</taxon>
        <taxon>Panicodae</taxon>
        <taxon>Paniceae</taxon>
        <taxon>Melinidinae</taxon>
        <taxon>Urochloa</taxon>
    </lineage>
</organism>
<evidence type="ECO:0000313" key="3">
    <source>
        <dbReference type="EMBL" id="CAL4994962.1"/>
    </source>
</evidence>
<gene>
    <name evidence="3" type="ORF">URODEC1_LOCUS62154</name>
</gene>
<proteinExistence type="predicted"/>
<name>A0ABC9B7I5_9POAL</name>
<dbReference type="Proteomes" id="UP001497457">
    <property type="component" value="Chromosome 24b"/>
</dbReference>
<dbReference type="Pfam" id="PF07762">
    <property type="entry name" value="DUF1618"/>
    <property type="match status" value="1"/>
</dbReference>
<feature type="domain" description="DUF1618" evidence="2">
    <location>
        <begin position="255"/>
        <end position="360"/>
    </location>
</feature>
<dbReference type="InterPro" id="IPR011676">
    <property type="entry name" value="DUF1618"/>
</dbReference>
<accession>A0ABC9B7I5</accession>
<evidence type="ECO:0000259" key="2">
    <source>
        <dbReference type="Pfam" id="PF07762"/>
    </source>
</evidence>
<evidence type="ECO:0000313" key="4">
    <source>
        <dbReference type="Proteomes" id="UP001497457"/>
    </source>
</evidence>
<dbReference type="PANTHER" id="PTHR33074">
    <property type="entry name" value="EXPRESSED PROTEIN-RELATED"/>
    <property type="match status" value="1"/>
</dbReference>
<protein>
    <recommendedName>
        <fullName evidence="2">DUF1618 domain-containing protein</fullName>
    </recommendedName>
</protein>
<sequence>MNTDGMQPSSGSPEAAAAAASASYPRWVLLENRCGVEAVGAKSTGDAKTAAACRTSTGDPIRVSVRSAAPPAASSICVEATSTCYARIIAAHGDTVLFTVGFNGYQHGRHADYFVYSASAASAAMPPSLSMLPPIYHTEKKNPAGYYSYSQSGPVQRYLNADATGLVRRRDGGLVVASLINIDGASGGDDDDAKLASLMNICGAKVELFLLRDGEWSVKRPWIMTADDQDVEQSSWETHNVISVGDDGLLCFVQFGHGLVFSNVFNKTPRLRHVRFPPSEEVGRPQTCRGSSQDVCATSDGTVNNAYTIKTWTLKMDRKEWVMDGMVDSTELWALDAYKTLPRVQLVNPIVSLDEPHVICFIVCERFYLKEHGDRTEWLILVDMKSKTLQSVCRYDQGRGFFRGRIFHPTRLSDYFNSSPSCSDGPSSVSERSIDSELTPSVVANSPQPTDNTSSNSKAASPEEKILAVLHDIPGLAREEMLKAYSILIHDRNGRRLAALVALPMTLRKDWLLMEIKTSEACSVCSACTANWQCN</sequence>
<reference evidence="3" key="1">
    <citation type="submission" date="2024-10" db="EMBL/GenBank/DDBJ databases">
        <authorList>
            <person name="Ryan C."/>
        </authorList>
    </citation>
    <scope>NUCLEOTIDE SEQUENCE [LARGE SCALE GENOMIC DNA]</scope>
</reference>
<dbReference type="EMBL" id="OZ075134">
    <property type="protein sequence ID" value="CAL4994962.1"/>
    <property type="molecule type" value="Genomic_DNA"/>
</dbReference>
<dbReference type="AlphaFoldDB" id="A0ABC9B7I5"/>
<evidence type="ECO:0000256" key="1">
    <source>
        <dbReference type="SAM" id="MobiDB-lite"/>
    </source>
</evidence>
<dbReference type="PANTHER" id="PTHR33074:SF124">
    <property type="entry name" value="DUF1618 DOMAIN-CONTAINING PROTEIN"/>
    <property type="match status" value="1"/>
</dbReference>